<evidence type="ECO:0000313" key="9">
    <source>
        <dbReference type="EMBL" id="KAK3372378.1"/>
    </source>
</evidence>
<dbReference type="PANTHER" id="PTHR13184:SF5">
    <property type="entry name" value="METHYLTRANSFERASE-LIKE PROTEIN 17, MITOCHONDRIAL"/>
    <property type="match status" value="1"/>
</dbReference>
<sequence length="866" mass="95827">MISAGNISNRCTGCRIQILSFYDAVLQPQHRAGSRLFPRSSARPASVLSAAAGARLQQPSAARQFSTTMPAHKSSKNRSKNKKARAEAQANELSAETAPELSSAEQKAVDIETIVRQARQTFGHTLPPDYLTPEEYQIYERLYGPPLRETKPDDVGLPHFTEVDESYSSSTNTLFRETEDGRLEEVEYSDERRSAGEQVATDEHGGLENAQPLTGAQIDYLNVTANNEREYAALMKLQRDFQAASLQPLKDVNEDDMIEQDEPREEEEIDEDDGEPDAVFEDEGRRNDRVHPHTVTGQFKTHPTTLHFHKQDFIDPITALLRRTDPTHVREAAEKSFGGRGLPFSVATPPGSNSLPQKAIQMQARSHKLSEIDADAYIATILPGMYASVTSTLVETRKRLGSEWLRGLLTKPDGKGPRVLDVGSGGAGLAAWQDVVQAEWDILHDSGKVEGRKPHSKNTVIVGSDTLRHRVSRFLDNTTFMPRLPDYLHSVEGSERQLDSGGAPAPRKTFDVIIASHAFMPLAQQHERNELLDNLWAMLSPEGGVLIVLEKGHPRGFEAVADVRARLLNEFIIPPRSESAPEEILAPSERKREPGMILAPCTNHKACPMYHAPGLSAGRKDFCHFKQRFIRPLFLQKVHGVSHHNHEDIKFSYISVRRGVSADHTGSLINDAPLLQGKEAADRAFAGYENGAAPNPLALPRNVLPPLKRHGHVQLDLCTPAGTLERWIVPRSFSAQAYHDARKAQWGDLWALGAKTRTPRNVRLGNAGQVEGSVGVVTAIKNDGGVRAQAAAASGKRKKLKVVELSVDPQRGMMAAHEKYDRGKIPAERRTKGGKKVRINDLLVEAGIDRMQDPDDREDADFMRGR</sequence>
<dbReference type="Proteomes" id="UP001285441">
    <property type="component" value="Unassembled WGS sequence"/>
</dbReference>
<dbReference type="InterPro" id="IPR052571">
    <property type="entry name" value="Mt_RNA_Methyltransferase"/>
</dbReference>
<evidence type="ECO:0000256" key="1">
    <source>
        <dbReference type="ARBA" id="ARBA00004173"/>
    </source>
</evidence>
<feature type="compositionally biased region" description="Basic and acidic residues" evidence="8">
    <location>
        <begin position="176"/>
        <end position="206"/>
    </location>
</feature>
<keyword evidence="4" id="KW-0408">Iron</keyword>
<dbReference type="InterPro" id="IPR029063">
    <property type="entry name" value="SAM-dependent_MTases_sf"/>
</dbReference>
<feature type="region of interest" description="Disordered" evidence="8">
    <location>
        <begin position="58"/>
        <end position="106"/>
    </location>
</feature>
<keyword evidence="3" id="KW-0809">Transit peptide</keyword>
<dbReference type="InterPro" id="IPR015324">
    <property type="entry name" value="Ribosomal_Rsm22-like"/>
</dbReference>
<evidence type="ECO:0000256" key="5">
    <source>
        <dbReference type="ARBA" id="ARBA00023014"/>
    </source>
</evidence>
<dbReference type="GO" id="GO:0003735">
    <property type="term" value="F:structural constituent of ribosome"/>
    <property type="evidence" value="ECO:0007669"/>
    <property type="project" value="TreeGrafter"/>
</dbReference>
<feature type="compositionally biased region" description="Acidic residues" evidence="8">
    <location>
        <begin position="253"/>
        <end position="281"/>
    </location>
</feature>
<feature type="compositionally biased region" description="Polar residues" evidence="8">
    <location>
        <begin position="58"/>
        <end position="69"/>
    </location>
</feature>
<proteinExistence type="predicted"/>
<feature type="region of interest" description="Disordered" evidence="8">
    <location>
        <begin position="246"/>
        <end position="299"/>
    </location>
</feature>
<evidence type="ECO:0000256" key="7">
    <source>
        <dbReference type="ARBA" id="ARBA00045681"/>
    </source>
</evidence>
<dbReference type="Gene3D" id="3.40.50.150">
    <property type="entry name" value="Vaccinia Virus protein VP39"/>
    <property type="match status" value="1"/>
</dbReference>
<accession>A0AAE0K905</accession>
<name>A0AAE0K905_9PEZI</name>
<dbReference type="AlphaFoldDB" id="A0AAE0K905"/>
<evidence type="ECO:0000256" key="8">
    <source>
        <dbReference type="SAM" id="MobiDB-lite"/>
    </source>
</evidence>
<feature type="region of interest" description="Disordered" evidence="8">
    <location>
        <begin position="164"/>
        <end position="211"/>
    </location>
</feature>
<dbReference type="SUPFAM" id="SSF53335">
    <property type="entry name" value="S-adenosyl-L-methionine-dependent methyltransferases"/>
    <property type="match status" value="1"/>
</dbReference>
<dbReference type="GO" id="GO:0006412">
    <property type="term" value="P:translation"/>
    <property type="evidence" value="ECO:0007669"/>
    <property type="project" value="InterPro"/>
</dbReference>
<comment type="function">
    <text evidence="7">Mitochondrial ribosome (mitoribosome) assembly factor. Binds at the interface of the head and body domains of the mitochondrial small ribosomal subunit (mt-SSU), occluding the mRNA channel and preventing compaction of the head domain towards the body. Probable inactive methyltransferase: retains the characteristic folding and ability to bind S-adenosyl-L-methionine, but it probably lost its methyltransferase activity.</text>
</comment>
<keyword evidence="10" id="KW-1185">Reference proteome</keyword>
<gene>
    <name evidence="9" type="ORF">B0H63DRAFT_293419</name>
</gene>
<dbReference type="PANTHER" id="PTHR13184">
    <property type="entry name" value="37S RIBOSOMAL PROTEIN S22"/>
    <property type="match status" value="1"/>
</dbReference>
<protein>
    <submittedName>
        <fullName evidence="9">Mitochondrial small ribosomal subunit Rsm22-domain-containing protein</fullName>
    </submittedName>
</protein>
<keyword evidence="5" id="KW-0411">Iron-sulfur</keyword>
<evidence type="ECO:0000313" key="10">
    <source>
        <dbReference type="Proteomes" id="UP001285441"/>
    </source>
</evidence>
<dbReference type="Pfam" id="PF09243">
    <property type="entry name" value="Rsm22"/>
    <property type="match status" value="1"/>
</dbReference>
<evidence type="ECO:0000256" key="4">
    <source>
        <dbReference type="ARBA" id="ARBA00023004"/>
    </source>
</evidence>
<feature type="compositionally biased region" description="Basic residues" evidence="8">
    <location>
        <begin position="73"/>
        <end position="83"/>
    </location>
</feature>
<evidence type="ECO:0000256" key="6">
    <source>
        <dbReference type="ARBA" id="ARBA00023128"/>
    </source>
</evidence>
<reference evidence="9" key="1">
    <citation type="journal article" date="2023" name="Mol. Phylogenet. Evol.">
        <title>Genome-scale phylogeny and comparative genomics of the fungal order Sordariales.</title>
        <authorList>
            <person name="Hensen N."/>
            <person name="Bonometti L."/>
            <person name="Westerberg I."/>
            <person name="Brannstrom I.O."/>
            <person name="Guillou S."/>
            <person name="Cros-Aarteil S."/>
            <person name="Calhoun S."/>
            <person name="Haridas S."/>
            <person name="Kuo A."/>
            <person name="Mondo S."/>
            <person name="Pangilinan J."/>
            <person name="Riley R."/>
            <person name="LaButti K."/>
            <person name="Andreopoulos B."/>
            <person name="Lipzen A."/>
            <person name="Chen C."/>
            <person name="Yan M."/>
            <person name="Daum C."/>
            <person name="Ng V."/>
            <person name="Clum A."/>
            <person name="Steindorff A."/>
            <person name="Ohm R.A."/>
            <person name="Martin F."/>
            <person name="Silar P."/>
            <person name="Natvig D.O."/>
            <person name="Lalanne C."/>
            <person name="Gautier V."/>
            <person name="Ament-Velasquez S.L."/>
            <person name="Kruys A."/>
            <person name="Hutchinson M.I."/>
            <person name="Powell A.J."/>
            <person name="Barry K."/>
            <person name="Miller A.N."/>
            <person name="Grigoriev I.V."/>
            <person name="Debuchy R."/>
            <person name="Gladieux P."/>
            <person name="Hiltunen Thoren M."/>
            <person name="Johannesson H."/>
        </authorList>
    </citation>
    <scope>NUCLEOTIDE SEQUENCE</scope>
    <source>
        <strain evidence="9">CBS 232.78</strain>
    </source>
</reference>
<comment type="caution">
    <text evidence="9">The sequence shown here is derived from an EMBL/GenBank/DDBJ whole genome shotgun (WGS) entry which is preliminary data.</text>
</comment>
<organism evidence="9 10">
    <name type="scientific">Podospora didyma</name>
    <dbReference type="NCBI Taxonomy" id="330526"/>
    <lineage>
        <taxon>Eukaryota</taxon>
        <taxon>Fungi</taxon>
        <taxon>Dikarya</taxon>
        <taxon>Ascomycota</taxon>
        <taxon>Pezizomycotina</taxon>
        <taxon>Sordariomycetes</taxon>
        <taxon>Sordariomycetidae</taxon>
        <taxon>Sordariales</taxon>
        <taxon>Podosporaceae</taxon>
        <taxon>Podospora</taxon>
    </lineage>
</organism>
<dbReference type="GO" id="GO:0051536">
    <property type="term" value="F:iron-sulfur cluster binding"/>
    <property type="evidence" value="ECO:0007669"/>
    <property type="project" value="UniProtKB-KW"/>
</dbReference>
<evidence type="ECO:0000256" key="3">
    <source>
        <dbReference type="ARBA" id="ARBA00022946"/>
    </source>
</evidence>
<reference evidence="9" key="2">
    <citation type="submission" date="2023-06" db="EMBL/GenBank/DDBJ databases">
        <authorList>
            <consortium name="Lawrence Berkeley National Laboratory"/>
            <person name="Haridas S."/>
            <person name="Hensen N."/>
            <person name="Bonometti L."/>
            <person name="Westerberg I."/>
            <person name="Brannstrom I.O."/>
            <person name="Guillou S."/>
            <person name="Cros-Aarteil S."/>
            <person name="Calhoun S."/>
            <person name="Kuo A."/>
            <person name="Mondo S."/>
            <person name="Pangilinan J."/>
            <person name="Riley R."/>
            <person name="LaButti K."/>
            <person name="Andreopoulos B."/>
            <person name="Lipzen A."/>
            <person name="Chen C."/>
            <person name="Yanf M."/>
            <person name="Daum C."/>
            <person name="Ng V."/>
            <person name="Clum A."/>
            <person name="Steindorff A."/>
            <person name="Ohm R."/>
            <person name="Martin F."/>
            <person name="Silar P."/>
            <person name="Natvig D."/>
            <person name="Lalanne C."/>
            <person name="Gautier V."/>
            <person name="Ament-velasquez S.L."/>
            <person name="Kruys A."/>
            <person name="Hutchinson M.I."/>
            <person name="Powell A.J."/>
            <person name="Barry K."/>
            <person name="Miller A.N."/>
            <person name="Grigoriev I.V."/>
            <person name="Debuchy R."/>
            <person name="Gladieux P."/>
            <person name="Thoren M.H."/>
            <person name="Johannesson H."/>
        </authorList>
    </citation>
    <scope>NUCLEOTIDE SEQUENCE</scope>
    <source>
        <strain evidence="9">CBS 232.78</strain>
    </source>
</reference>
<feature type="compositionally biased region" description="Polar residues" evidence="8">
    <location>
        <begin position="166"/>
        <end position="175"/>
    </location>
</feature>
<feature type="compositionally biased region" description="Basic and acidic residues" evidence="8">
    <location>
        <begin position="282"/>
        <end position="291"/>
    </location>
</feature>
<keyword evidence="2" id="KW-0479">Metal-binding</keyword>
<dbReference type="GO" id="GO:0005763">
    <property type="term" value="C:mitochondrial small ribosomal subunit"/>
    <property type="evidence" value="ECO:0007669"/>
    <property type="project" value="TreeGrafter"/>
</dbReference>
<evidence type="ECO:0000256" key="2">
    <source>
        <dbReference type="ARBA" id="ARBA00022723"/>
    </source>
</evidence>
<keyword evidence="6" id="KW-0496">Mitochondrion</keyword>
<dbReference type="EMBL" id="JAULSW010000008">
    <property type="protein sequence ID" value="KAK3372378.1"/>
    <property type="molecule type" value="Genomic_DNA"/>
</dbReference>
<dbReference type="GO" id="GO:0008168">
    <property type="term" value="F:methyltransferase activity"/>
    <property type="evidence" value="ECO:0007669"/>
    <property type="project" value="InterPro"/>
</dbReference>
<comment type="subcellular location">
    <subcellularLocation>
        <location evidence="1">Mitochondrion</location>
    </subcellularLocation>
</comment>
<dbReference type="GO" id="GO:0046872">
    <property type="term" value="F:metal ion binding"/>
    <property type="evidence" value="ECO:0007669"/>
    <property type="project" value="UniProtKB-KW"/>
</dbReference>